<dbReference type="InterPro" id="IPR013325">
    <property type="entry name" value="RNA_pol_sigma_r2"/>
</dbReference>
<keyword evidence="1" id="KW-0805">Transcription regulation</keyword>
<dbReference type="Gene3D" id="1.20.120.1810">
    <property type="match status" value="1"/>
</dbReference>
<dbReference type="InterPro" id="IPR014284">
    <property type="entry name" value="RNA_pol_sigma-70_dom"/>
</dbReference>
<reference evidence="8" key="1">
    <citation type="submission" date="2016-12" db="EMBL/GenBank/DDBJ databases">
        <title>Comparative genomics of four Isosphaeraceae planctomycetes: a common pool of plasmids and glycoside hydrolase genes.</title>
        <authorList>
            <person name="Ivanova A."/>
        </authorList>
    </citation>
    <scope>NUCLEOTIDE SEQUENCE [LARGE SCALE GENOMIC DNA]</scope>
    <source>
        <strain evidence="8">PX4</strain>
    </source>
</reference>
<keyword evidence="3" id="KW-0238">DNA-binding</keyword>
<dbReference type="Pfam" id="PF04545">
    <property type="entry name" value="Sigma70_r4"/>
    <property type="match status" value="1"/>
</dbReference>
<dbReference type="KEGG" id="pbor:BSF38_02400"/>
<dbReference type="InterPro" id="IPR007627">
    <property type="entry name" value="RNA_pol_sigma70_r2"/>
</dbReference>
<dbReference type="Proteomes" id="UP000186309">
    <property type="component" value="Chromosome"/>
</dbReference>
<evidence type="ECO:0000256" key="4">
    <source>
        <dbReference type="ARBA" id="ARBA00023163"/>
    </source>
</evidence>
<dbReference type="PANTHER" id="PTHR30603:SF47">
    <property type="entry name" value="RNA POLYMERASE SIGMA FACTOR SIGD, CHLOROPLASTIC"/>
    <property type="match status" value="1"/>
</dbReference>
<feature type="compositionally biased region" description="Polar residues" evidence="5">
    <location>
        <begin position="196"/>
        <end position="206"/>
    </location>
</feature>
<evidence type="ECO:0000259" key="6">
    <source>
        <dbReference type="PROSITE" id="PS00716"/>
    </source>
</evidence>
<dbReference type="InterPro" id="IPR050239">
    <property type="entry name" value="Sigma-70_RNA_pol_init_factors"/>
</dbReference>
<protein>
    <submittedName>
        <fullName evidence="7">RNA polymerase sigma factor SigA</fullName>
    </submittedName>
</protein>
<dbReference type="RefSeq" id="WP_076345865.1">
    <property type="nucleotide sequence ID" value="NZ_CP019082.1"/>
</dbReference>
<dbReference type="NCBIfam" id="TIGR02937">
    <property type="entry name" value="sigma70-ECF"/>
    <property type="match status" value="1"/>
</dbReference>
<name>A0A1U7CPS1_9BACT</name>
<dbReference type="GO" id="GO:0003677">
    <property type="term" value="F:DNA binding"/>
    <property type="evidence" value="ECO:0007669"/>
    <property type="project" value="UniProtKB-KW"/>
</dbReference>
<dbReference type="OrthoDB" id="5497304at2"/>
<sequence length="317" mass="34901">MHTRSRSIDVVSLASADTVVLTEHDERALLQELTTCKLKLAAALASIQGFDAPAAAADPQAQAQFIARAYAGNGRNEARLGAVHHRYAELRDTLAMANVRLVAHVAKQFRDRGIPYADLVQEGFCGLLAAIDRFDMTHQTKLATYATWWIRQSMQSAVASGAYPVRLTPRHLRQLAQSQEQLDLPRGAGDTVAEPPNSSDTLQRIHSATRPTVSLDASFDHDSTFNLMQILGTADSGADQTDDEGIRKLMDGLRPREQQVLSLRFGLGGGERLSLSQVGRILEVSKERVRQIQESALKKLRELVEKENLVEGWSRGL</sequence>
<evidence type="ECO:0000313" key="7">
    <source>
        <dbReference type="EMBL" id="APW60908.1"/>
    </source>
</evidence>
<dbReference type="PANTHER" id="PTHR30603">
    <property type="entry name" value="RNA POLYMERASE SIGMA FACTOR RPO"/>
    <property type="match status" value="1"/>
</dbReference>
<feature type="region of interest" description="Disordered" evidence="5">
    <location>
        <begin position="181"/>
        <end position="206"/>
    </location>
</feature>
<dbReference type="InterPro" id="IPR036388">
    <property type="entry name" value="WH-like_DNA-bd_sf"/>
</dbReference>
<dbReference type="SUPFAM" id="SSF88946">
    <property type="entry name" value="Sigma2 domain of RNA polymerase sigma factors"/>
    <property type="match status" value="1"/>
</dbReference>
<dbReference type="STRING" id="1387353.BSF38_02400"/>
<evidence type="ECO:0000256" key="3">
    <source>
        <dbReference type="ARBA" id="ARBA00023125"/>
    </source>
</evidence>
<dbReference type="GO" id="GO:0016987">
    <property type="term" value="F:sigma factor activity"/>
    <property type="evidence" value="ECO:0007669"/>
    <property type="project" value="UniProtKB-KW"/>
</dbReference>
<evidence type="ECO:0000313" key="8">
    <source>
        <dbReference type="Proteomes" id="UP000186309"/>
    </source>
</evidence>
<dbReference type="InterPro" id="IPR000943">
    <property type="entry name" value="RNA_pol_sigma70"/>
</dbReference>
<gene>
    <name evidence="7" type="primary">sigA_3</name>
    <name evidence="7" type="ORF">BSF38_02400</name>
</gene>
<dbReference type="PROSITE" id="PS00716">
    <property type="entry name" value="SIGMA70_2"/>
    <property type="match status" value="1"/>
</dbReference>
<evidence type="ECO:0000256" key="2">
    <source>
        <dbReference type="ARBA" id="ARBA00023082"/>
    </source>
</evidence>
<dbReference type="CDD" id="cd06171">
    <property type="entry name" value="Sigma70_r4"/>
    <property type="match status" value="1"/>
</dbReference>
<dbReference type="SUPFAM" id="SSF88659">
    <property type="entry name" value="Sigma3 and sigma4 domains of RNA polymerase sigma factors"/>
    <property type="match status" value="1"/>
</dbReference>
<proteinExistence type="predicted"/>
<dbReference type="EMBL" id="CP019082">
    <property type="protein sequence ID" value="APW60908.1"/>
    <property type="molecule type" value="Genomic_DNA"/>
</dbReference>
<keyword evidence="4" id="KW-0804">Transcription</keyword>
<feature type="domain" description="RNA polymerase sigma-70" evidence="6">
    <location>
        <begin position="274"/>
        <end position="300"/>
    </location>
</feature>
<dbReference type="GO" id="GO:0006352">
    <property type="term" value="P:DNA-templated transcription initiation"/>
    <property type="evidence" value="ECO:0007669"/>
    <property type="project" value="InterPro"/>
</dbReference>
<dbReference type="PRINTS" id="PR00046">
    <property type="entry name" value="SIGMA70FCT"/>
</dbReference>
<evidence type="ECO:0000256" key="5">
    <source>
        <dbReference type="SAM" id="MobiDB-lite"/>
    </source>
</evidence>
<dbReference type="InterPro" id="IPR007630">
    <property type="entry name" value="RNA_pol_sigma70_r4"/>
</dbReference>
<keyword evidence="2" id="KW-0731">Sigma factor</keyword>
<organism evidence="7 8">
    <name type="scientific">Paludisphaera borealis</name>
    <dbReference type="NCBI Taxonomy" id="1387353"/>
    <lineage>
        <taxon>Bacteria</taxon>
        <taxon>Pseudomonadati</taxon>
        <taxon>Planctomycetota</taxon>
        <taxon>Planctomycetia</taxon>
        <taxon>Isosphaerales</taxon>
        <taxon>Isosphaeraceae</taxon>
        <taxon>Paludisphaera</taxon>
    </lineage>
</organism>
<keyword evidence="8" id="KW-1185">Reference proteome</keyword>
<dbReference type="Gene3D" id="1.10.10.10">
    <property type="entry name" value="Winged helix-like DNA-binding domain superfamily/Winged helix DNA-binding domain"/>
    <property type="match status" value="1"/>
</dbReference>
<dbReference type="Pfam" id="PF04542">
    <property type="entry name" value="Sigma70_r2"/>
    <property type="match status" value="1"/>
</dbReference>
<dbReference type="InterPro" id="IPR013324">
    <property type="entry name" value="RNA_pol_sigma_r3/r4-like"/>
</dbReference>
<dbReference type="AlphaFoldDB" id="A0A1U7CPS1"/>
<evidence type="ECO:0000256" key="1">
    <source>
        <dbReference type="ARBA" id="ARBA00023015"/>
    </source>
</evidence>
<accession>A0A1U7CPS1</accession>